<feature type="region of interest" description="Disordered" evidence="2">
    <location>
        <begin position="1000"/>
        <end position="1102"/>
    </location>
</feature>
<feature type="coiled-coil region" evidence="1">
    <location>
        <begin position="755"/>
        <end position="849"/>
    </location>
</feature>
<feature type="compositionally biased region" description="Basic and acidic residues" evidence="2">
    <location>
        <begin position="215"/>
        <end position="226"/>
    </location>
</feature>
<feature type="region of interest" description="Disordered" evidence="2">
    <location>
        <begin position="608"/>
        <end position="660"/>
    </location>
</feature>
<feature type="compositionally biased region" description="Pro residues" evidence="2">
    <location>
        <begin position="566"/>
        <end position="578"/>
    </location>
</feature>
<feature type="region of interest" description="Disordered" evidence="2">
    <location>
        <begin position="1245"/>
        <end position="1500"/>
    </location>
</feature>
<feature type="region of interest" description="Disordered" evidence="2">
    <location>
        <begin position="1"/>
        <end position="95"/>
    </location>
</feature>
<feature type="compositionally biased region" description="Basic and acidic residues" evidence="2">
    <location>
        <begin position="3157"/>
        <end position="3173"/>
    </location>
</feature>
<organism evidence="3">
    <name type="scientific">Chromera velia CCMP2878</name>
    <dbReference type="NCBI Taxonomy" id="1169474"/>
    <lineage>
        <taxon>Eukaryota</taxon>
        <taxon>Sar</taxon>
        <taxon>Alveolata</taxon>
        <taxon>Colpodellida</taxon>
        <taxon>Chromeraceae</taxon>
        <taxon>Chromera</taxon>
    </lineage>
</organism>
<feature type="compositionally biased region" description="Low complexity" evidence="2">
    <location>
        <begin position="2792"/>
        <end position="2805"/>
    </location>
</feature>
<feature type="compositionally biased region" description="Polar residues" evidence="2">
    <location>
        <begin position="2638"/>
        <end position="2647"/>
    </location>
</feature>
<proteinExistence type="predicted"/>
<dbReference type="VEuPathDB" id="CryptoDB:Cvel_13657"/>
<feature type="compositionally biased region" description="Gly residues" evidence="2">
    <location>
        <begin position="3106"/>
        <end position="3118"/>
    </location>
</feature>
<feature type="compositionally biased region" description="Low complexity" evidence="2">
    <location>
        <begin position="1013"/>
        <end position="1027"/>
    </location>
</feature>
<feature type="region of interest" description="Disordered" evidence="2">
    <location>
        <begin position="2272"/>
        <end position="2300"/>
    </location>
</feature>
<feature type="compositionally biased region" description="Basic and acidic residues" evidence="2">
    <location>
        <begin position="2612"/>
        <end position="2622"/>
    </location>
</feature>
<evidence type="ECO:0000256" key="2">
    <source>
        <dbReference type="SAM" id="MobiDB-lite"/>
    </source>
</evidence>
<feature type="compositionally biased region" description="Gly residues" evidence="2">
    <location>
        <begin position="1430"/>
        <end position="1440"/>
    </location>
</feature>
<dbReference type="EMBL" id="CDMZ01005890">
    <property type="protein sequence ID" value="CEM55580.1"/>
    <property type="molecule type" value="Genomic_DNA"/>
</dbReference>
<dbReference type="PANTHER" id="PTHR45615">
    <property type="entry name" value="MYOSIN HEAVY CHAIN, NON-MUSCLE"/>
    <property type="match status" value="1"/>
</dbReference>
<feature type="compositionally biased region" description="Polar residues" evidence="2">
    <location>
        <begin position="1214"/>
        <end position="1223"/>
    </location>
</feature>
<dbReference type="CDD" id="cd06503">
    <property type="entry name" value="ATP-synt_Fo_b"/>
    <property type="match status" value="1"/>
</dbReference>
<feature type="region of interest" description="Disordered" evidence="2">
    <location>
        <begin position="1983"/>
        <end position="2003"/>
    </location>
</feature>
<feature type="region of interest" description="Disordered" evidence="2">
    <location>
        <begin position="3106"/>
        <end position="3143"/>
    </location>
</feature>
<feature type="compositionally biased region" description="Basic and acidic residues" evidence="2">
    <location>
        <begin position="2091"/>
        <end position="2115"/>
    </location>
</feature>
<feature type="compositionally biased region" description="Polar residues" evidence="2">
    <location>
        <begin position="1055"/>
        <end position="1076"/>
    </location>
</feature>
<feature type="compositionally biased region" description="Low complexity" evidence="2">
    <location>
        <begin position="1368"/>
        <end position="1381"/>
    </location>
</feature>
<feature type="compositionally biased region" description="Pro residues" evidence="2">
    <location>
        <begin position="2684"/>
        <end position="2694"/>
    </location>
</feature>
<protein>
    <submittedName>
        <fullName evidence="3">Uncharacterized protein</fullName>
    </submittedName>
</protein>
<feature type="region of interest" description="Disordered" evidence="2">
    <location>
        <begin position="3244"/>
        <end position="3280"/>
    </location>
</feature>
<feature type="region of interest" description="Disordered" evidence="2">
    <location>
        <begin position="3157"/>
        <end position="3184"/>
    </location>
</feature>
<feature type="region of interest" description="Disordered" evidence="2">
    <location>
        <begin position="1570"/>
        <end position="1621"/>
    </location>
</feature>
<feature type="compositionally biased region" description="Low complexity" evidence="2">
    <location>
        <begin position="611"/>
        <end position="629"/>
    </location>
</feature>
<feature type="compositionally biased region" description="Polar residues" evidence="2">
    <location>
        <begin position="2728"/>
        <end position="2751"/>
    </location>
</feature>
<feature type="compositionally biased region" description="Polar residues" evidence="2">
    <location>
        <begin position="1410"/>
        <end position="1420"/>
    </location>
</feature>
<feature type="region of interest" description="Disordered" evidence="2">
    <location>
        <begin position="1660"/>
        <end position="1690"/>
    </location>
</feature>
<feature type="coiled-coil region" evidence="1">
    <location>
        <begin position="318"/>
        <end position="408"/>
    </location>
</feature>
<feature type="compositionally biased region" description="Basic and acidic residues" evidence="2">
    <location>
        <begin position="1081"/>
        <end position="1090"/>
    </location>
</feature>
<feature type="compositionally biased region" description="Basic and acidic residues" evidence="2">
    <location>
        <begin position="2901"/>
        <end position="2929"/>
    </location>
</feature>
<feature type="compositionally biased region" description="Basic and acidic residues" evidence="2">
    <location>
        <begin position="2578"/>
        <end position="2587"/>
    </location>
</feature>
<feature type="region of interest" description="Disordered" evidence="2">
    <location>
        <begin position="2456"/>
        <end position="2487"/>
    </location>
</feature>
<feature type="compositionally biased region" description="Basic and acidic residues" evidence="2">
    <location>
        <begin position="1660"/>
        <end position="1671"/>
    </location>
</feature>
<sequence>MSLPSHTGDGDHRRLRTVLEAVPRPPEVDETSEGNTPRDEAQSPYTRPEAPPSPGPHITSLARGTPSTARRQVTFHEPEGSRERPEGGGRYAHWRHDSGLRSSMFSERTSERSHCMSAEWVAVVDGGADVSLGASSMYSKFGTMRSGAASREWLTERERLEDEGVLEAPVRQGGGGPIALSPVDEIARLRSELSQMKASLESAQAAARSGLSRSADLREQLAEREAQLAQLRGSMKSSGAVPRDEEEEEGSSALPSDVAQLRREIAERDVTIAELREVIDLVRLQAKEQQRKSEGELTVAHKQAAQLQGLLHGRGEVVKDLERQVDELHSAAAEVEKENSRLVVELNGKWEVAKAEAQREKQKGEDLKARLSEEEERVRGLEANGEEVRILRDANKELQSELFALRKATDKGASGSSGSFGGGAGGSVSAAGIEALVASRVVEEKRKWKTEMEDEIENRAQEVARDRERAALSLSKKDAWSHAVDKEKIELQERCEAAERQVLDLQESLQSVEQLNGELNNRLLVLLQECEGLQKKQIEGLSLSRQQSRSPPPPQASPLQEHPVLPQSPPMIEPPTRPPGGGGALFQSLAFESPGALRATFPGAGLGFKESSAPSSPSPPNRSGISGRSAGLYASSSPYRSPGSPARPLSPSHKEDLRRKINGLQKRLAWQSAAHEEDIFTLESALSEERGRRTDLERQVQDLRGKLKARDLSRRTSRASFSSRSRFFSSEAAAAAAKLAAKAAQGTTSNPEELIETLRASEESLQEELEMVQKELEEKDSELTTLQGEAKEKDKLLESLKRGRDERVRTLESEALQLRARMGAMESEKEGLEREINELRLLLMDLNAKPSAGLTRNPLSVSMAQRGLSGGDEQTDSAGAGGAEGPSASASPYLPGSPTAGLPHGMPPVSRGAPATRGKLRSSGTKSPERWPSGGLAKSAGSPSPRRRLSASSGRGGSQQPFSGTSVLAAMGMSGVSPLNMSGGSANMGMSATNASLGSQIRAALGPQETLQGGALASSSEAGGEAETPPPPPMPMPFTLPGPGASPPPPTRLSVSTVHVQTETSSLPPTVSSRAVNTRVPMEDAHTQSEDKEEEQERDEKRRALEELAASLDELRGAALQLEAEKGELLERLEVLDGAEEKRSALETEAERLRGRVAVLEMELSETKKTDRVELQRKGEEVKKLEDQVKTLEEVKGRFEEKERILAQKERDSVSTSAQTDGPSSASSSSALAVRRESGSCVHLFPTQAPKVDAASQAGAYGRQESGAGSSSSASGRTPPPPSIISCPLCGFKSDGGGGGLGEDDGLVGSQRGGDVSGTPPDSGSSRSVHPVWAGRKSEEDMVEYFTDLLKEGGEGGREGGDFRRSKTSGSGRRTSGSAASVVGPTSLADRRRERQEQKALGRSRGDGSPSLSPAVSGSLSIGGGREEGVGGGGGPGRAPGSGAFLSLHESAAAASVQAELTEERRRSAEERARSDSLVQASLKSLEDEKNERAEEKRLREKAETELAELKEQTMQLEAELHAVRLEAASAVESLAASTAKKREAETALAETQREMAALHQETIALREERDRSAEAFATGSAALSTEAESRRLEAERLRGSLEKEKRENEDRAEEIRRSEEALAASESRVAVLEAEIVSMMHKCENLEESLKKEQAKATEMAAKDSEKEEISQSLATSRRHLAVSADKLEKEEERARLLEDKADQLEELCAELRGELEKERESAKQDAQALAAQTAAAREETEKMRVQLIDARHQLGEVETQREKEKEETAKQIQALEQTIEAAHKEQMAVAEELKVARVKAEAQEGLQREVVRLAGVMESLKQEAARKQQFIRERTRDLDTVRAAVQERSESAEEAMEALQKAKQDQEEMGEKLEKAIKRETELASRVAELEKRQEKLSGETDALVKSVRERAESTLSQKEAQLASALQAEAEAREALRKSESLLESVRQEGAAAVLRARRESEDLLEQQLEDTKELFERRLESERSSLRRDSEKVQKREQDLKDRVAILEAELQGERGEVARLRAEVEGYEATDGPLAEEIHQEVSSRYEPLIRDAREERDRALAALSEKEEARLAAEEQVDRLRNEVAARAEERRRVGEEKESGQGKEKESEAPVPSRLTRNNTGDSLEATPEEKVREREAKRAALNFSPPRRSSQGGPESQEEGKAAAEGGKTGEGEDVGVDSTDKGALAATVAVAAAAENQVLSLSRQLQRQASRLQSSLNETATLKSQLAEAKLAATELSAVREELETSEKQRKALVQQLQKAVRKAAEDAERQSQERADEETARLRKETSEAAREASADCVCALLDAFADAARRASGLAFKEGSSEGRRSSRDGGKVNGWVGKNVNRPSSAGSLRSSRAASLTGEETGGGETPAEILASQLKPIFGVSPIVAAIVSPGSRQSGGKTESEELLQQLFGASSANLGVSGMQQQKERPPLLSASSWLWGPPGGGSFRPRSSSSLGGRDGEASRTYAKAAASPSQQQQQIVPASVYRRASLFRGHSEVKRHLEGALVALRRAFASAVAKTREEAKASKKESAAACLALGLADAFRSRLQLRAAFALLQHQGRRGREALAGDGRRRGSRSPGGPAVSSHSHKKGTSSSGRRGEEMHEKSRSTQQQQHSKGARRHSQSLSGSQTDSDMPPPPPHVIESGTEGVDPRDVSASLRGSRKNFSSHPLPPDPNPQPLPSRSLRSTPPESLSPRQHPSERDHHHTRMPPSHMPTQASRTSRNSRAPTHTAGTQKSGGAAHSRPAGFSQGHTGSSIEDLAPPRLRHPSQHQHQSAGRLSSSHLRSPPSHSTADVGGRPRGRGTETAPSRRSASQSPGGPRPLRQSASGPLTPGSRGMRASAASASPPTVLRRVETSPSPVRMSSKDETNGRLGHSAPPPSVAKWRSQRDERAGCPVHREDAETEARSPSRREGGDEGGDGLAAEVDAALLNLSESIGKAIRERVGRAVGGAPRSSSPTTPPPPVGPRGMYSDRGARKGWWESPSPPRVSRAEDNLRHSRIASSYPPPSQPRTSAAPQSFASPPPGMARRPTADPFAVIPGGDGGVETDGDMEDGLLDNGPSPGTVRVRRLLTAQAGAQAARLAAARKGAGIGALQGDGGGGGSKSRSPGGKWGGLNRGDPSGHFSSTSKGVAEALLAGAAEREREREVAAARRQREQRTGGGGTRLVPYWDQGRIPLKVAPPSWSASSPSYRQRAPVGPDGSGPSLQVVSSSVHLDFQGTGGHFETLPAFPSGVGGPVGPPPQVGGRALQQAGGRESRPALTNRW</sequence>
<feature type="compositionally biased region" description="Basic and acidic residues" evidence="2">
    <location>
        <begin position="2135"/>
        <end position="2146"/>
    </location>
</feature>
<feature type="compositionally biased region" description="Basic and acidic residues" evidence="2">
    <location>
        <begin position="1588"/>
        <end position="1621"/>
    </location>
</feature>
<keyword evidence="1" id="KW-0175">Coiled coil</keyword>
<feature type="compositionally biased region" description="Low complexity" evidence="2">
    <location>
        <begin position="3196"/>
        <end position="3205"/>
    </location>
</feature>
<feature type="compositionally biased region" description="Pro residues" evidence="2">
    <location>
        <begin position="1028"/>
        <end position="1051"/>
    </location>
</feature>
<feature type="compositionally biased region" description="Low complexity" evidence="2">
    <location>
        <begin position="1266"/>
        <end position="1276"/>
    </location>
</feature>
<feature type="compositionally biased region" description="Basic and acidic residues" evidence="2">
    <location>
        <begin position="1485"/>
        <end position="1500"/>
    </location>
</feature>
<feature type="region of interest" description="Disordered" evidence="2">
    <location>
        <begin position="2091"/>
        <end position="2188"/>
    </location>
</feature>
<feature type="compositionally biased region" description="Polar residues" evidence="2">
    <location>
        <begin position="2820"/>
        <end position="2831"/>
    </location>
</feature>
<name>A0A0G4IEF6_9ALVE</name>
<feature type="compositionally biased region" description="Low complexity" evidence="2">
    <location>
        <begin position="2591"/>
        <end position="2600"/>
    </location>
</feature>
<feature type="region of interest" description="Disordered" evidence="2">
    <location>
        <begin position="2325"/>
        <end position="2382"/>
    </location>
</feature>
<feature type="region of interest" description="Disordered" evidence="2">
    <location>
        <begin position="864"/>
        <end position="966"/>
    </location>
</feature>
<dbReference type="PANTHER" id="PTHR45615:SF80">
    <property type="entry name" value="GRIP DOMAIN-CONTAINING PROTEIN"/>
    <property type="match status" value="1"/>
</dbReference>
<feature type="compositionally biased region" description="Basic and acidic residues" evidence="2">
    <location>
        <begin position="74"/>
        <end position="87"/>
    </location>
</feature>
<reference evidence="3" key="1">
    <citation type="submission" date="2014-11" db="EMBL/GenBank/DDBJ databases">
        <authorList>
            <person name="Otto D Thomas"/>
            <person name="Naeem Raeece"/>
        </authorList>
    </citation>
    <scope>NUCLEOTIDE SEQUENCE</scope>
</reference>
<feature type="compositionally biased region" description="Acidic residues" evidence="2">
    <location>
        <begin position="3060"/>
        <end position="3070"/>
    </location>
</feature>
<gene>
    <name evidence="3" type="ORF">Cvel_13657</name>
</gene>
<feature type="region of interest" description="Disordered" evidence="2">
    <location>
        <begin position="541"/>
        <end position="587"/>
    </location>
</feature>
<accession>A0A0G4IEF6</accession>
<feature type="compositionally biased region" description="Low complexity" evidence="2">
    <location>
        <begin position="2460"/>
        <end position="2469"/>
    </location>
</feature>
<feature type="compositionally biased region" description="Basic and acidic residues" evidence="2">
    <location>
        <begin position="1462"/>
        <end position="1475"/>
    </location>
</feature>
<feature type="compositionally biased region" description="Low complexity" evidence="2">
    <location>
        <begin position="2345"/>
        <end position="2372"/>
    </location>
</feature>
<feature type="compositionally biased region" description="Basic and acidic residues" evidence="2">
    <location>
        <begin position="1349"/>
        <end position="1365"/>
    </location>
</feature>
<feature type="region of interest" description="Disordered" evidence="2">
    <location>
        <begin position="2958"/>
        <end position="3078"/>
    </location>
</feature>
<feature type="compositionally biased region" description="Basic and acidic residues" evidence="2">
    <location>
        <begin position="1389"/>
        <end position="1406"/>
    </location>
</feature>
<feature type="compositionally biased region" description="Basic and acidic residues" evidence="2">
    <location>
        <begin position="2330"/>
        <end position="2342"/>
    </location>
</feature>
<evidence type="ECO:0000256" key="1">
    <source>
        <dbReference type="SAM" id="Coils"/>
    </source>
</evidence>
<feature type="region of interest" description="Disordered" evidence="2">
    <location>
        <begin position="3196"/>
        <end position="3222"/>
    </location>
</feature>
<evidence type="ECO:0000313" key="3">
    <source>
        <dbReference type="EMBL" id="CEM55580.1"/>
    </source>
</evidence>
<feature type="region of interest" description="Disordered" evidence="2">
    <location>
        <begin position="2578"/>
        <end position="2937"/>
    </location>
</feature>
<feature type="compositionally biased region" description="Basic and acidic residues" evidence="2">
    <location>
        <begin position="1200"/>
        <end position="1213"/>
    </location>
</feature>
<feature type="region of interest" description="Disordered" evidence="2">
    <location>
        <begin position="204"/>
        <end position="259"/>
    </location>
</feature>
<feature type="compositionally biased region" description="Low complexity" evidence="2">
    <location>
        <begin position="2695"/>
        <end position="2710"/>
    </location>
</feature>
<feature type="coiled-coil region" evidence="1">
    <location>
        <begin position="449"/>
        <end position="536"/>
    </location>
</feature>
<feature type="region of interest" description="Disordered" evidence="2">
    <location>
        <begin position="1200"/>
        <end position="1233"/>
    </location>
</feature>